<dbReference type="Pfam" id="PF03746">
    <property type="entry name" value="LamB_YcsF"/>
    <property type="match status" value="1"/>
</dbReference>
<dbReference type="Proteomes" id="UP000325134">
    <property type="component" value="Unassembled WGS sequence"/>
</dbReference>
<dbReference type="EMBL" id="FQVK01000018">
    <property type="protein sequence ID" value="SHF13419.1"/>
    <property type="molecule type" value="Genomic_DNA"/>
</dbReference>
<comment type="catalytic activity">
    <reaction evidence="1">
        <text>5-oxo-L-proline + ATP + 2 H2O = L-glutamate + ADP + phosphate + H(+)</text>
        <dbReference type="Rhea" id="RHEA:10348"/>
        <dbReference type="ChEBI" id="CHEBI:15377"/>
        <dbReference type="ChEBI" id="CHEBI:15378"/>
        <dbReference type="ChEBI" id="CHEBI:29985"/>
        <dbReference type="ChEBI" id="CHEBI:30616"/>
        <dbReference type="ChEBI" id="CHEBI:43474"/>
        <dbReference type="ChEBI" id="CHEBI:58402"/>
        <dbReference type="ChEBI" id="CHEBI:456216"/>
        <dbReference type="EC" id="3.5.2.9"/>
    </reaction>
</comment>
<protein>
    <recommendedName>
        <fullName evidence="1">5-oxoprolinase subunit A</fullName>
        <shortName evidence="1">5-OPase subunit A</shortName>
        <ecNumber evidence="1">3.5.2.9</ecNumber>
    </recommendedName>
    <alternativeName>
        <fullName evidence="1">5-oxoprolinase (ATP-hydrolyzing) subunit A</fullName>
    </alternativeName>
</protein>
<dbReference type="HAMAP" id="MF_00691">
    <property type="entry name" value="PxpA"/>
    <property type="match status" value="1"/>
</dbReference>
<keyword evidence="3" id="KW-1185">Reference proteome</keyword>
<dbReference type="GO" id="GO:0005975">
    <property type="term" value="P:carbohydrate metabolic process"/>
    <property type="evidence" value="ECO:0007669"/>
    <property type="project" value="InterPro"/>
</dbReference>
<evidence type="ECO:0000256" key="1">
    <source>
        <dbReference type="HAMAP-Rule" id="MF_00691"/>
    </source>
</evidence>
<dbReference type="GO" id="GO:0005524">
    <property type="term" value="F:ATP binding"/>
    <property type="evidence" value="ECO:0007669"/>
    <property type="project" value="UniProtKB-UniRule"/>
</dbReference>
<dbReference type="PANTHER" id="PTHR30292:SF0">
    <property type="entry name" value="5-OXOPROLINASE SUBUNIT A"/>
    <property type="match status" value="1"/>
</dbReference>
<reference evidence="2 3" key="1">
    <citation type="submission" date="2016-11" db="EMBL/GenBank/DDBJ databases">
        <authorList>
            <person name="Varghese N."/>
            <person name="Submissions S."/>
        </authorList>
    </citation>
    <scope>NUCLEOTIDE SEQUENCE [LARGE SCALE GENOMIC DNA]</scope>
    <source>
        <strain evidence="2 3">DSM 29341</strain>
    </source>
</reference>
<accession>A0A1M4Z5T0</accession>
<dbReference type="RefSeq" id="WP_149776506.1">
    <property type="nucleotide sequence ID" value="NZ_FQVK01000018.1"/>
</dbReference>
<keyword evidence="1" id="KW-0067">ATP-binding</keyword>
<dbReference type="SUPFAM" id="SSF88713">
    <property type="entry name" value="Glycoside hydrolase/deacetylase"/>
    <property type="match status" value="1"/>
</dbReference>
<dbReference type="Gene3D" id="3.20.20.370">
    <property type="entry name" value="Glycoside hydrolase/deacetylase"/>
    <property type="match status" value="1"/>
</dbReference>
<dbReference type="AlphaFoldDB" id="A0A1M4Z5T0"/>
<dbReference type="NCBIfam" id="NF003814">
    <property type="entry name" value="PRK05406.1-3"/>
    <property type="match status" value="1"/>
</dbReference>
<name>A0A1M4Z5T0_9RHOB</name>
<dbReference type="InterPro" id="IPR011330">
    <property type="entry name" value="Glyco_hydro/deAcase_b/a-brl"/>
</dbReference>
<dbReference type="GO" id="GO:0017168">
    <property type="term" value="F:5-oxoprolinase (ATP-hydrolyzing) activity"/>
    <property type="evidence" value="ECO:0007669"/>
    <property type="project" value="UniProtKB-UniRule"/>
</dbReference>
<keyword evidence="1" id="KW-0378">Hydrolase</keyword>
<dbReference type="PANTHER" id="PTHR30292">
    <property type="entry name" value="UNCHARACTERIZED PROTEIN YBGL-RELATED"/>
    <property type="match status" value="1"/>
</dbReference>
<dbReference type="EC" id="3.5.2.9" evidence="1"/>
<dbReference type="CDD" id="cd10787">
    <property type="entry name" value="LamB_YcsF_like"/>
    <property type="match status" value="1"/>
</dbReference>
<keyword evidence="1" id="KW-0547">Nucleotide-binding</keyword>
<evidence type="ECO:0000313" key="2">
    <source>
        <dbReference type="EMBL" id="SHF13419.1"/>
    </source>
</evidence>
<organism evidence="2 3">
    <name type="scientific">Ruegeria intermedia</name>
    <dbReference type="NCBI Taxonomy" id="996115"/>
    <lineage>
        <taxon>Bacteria</taxon>
        <taxon>Pseudomonadati</taxon>
        <taxon>Pseudomonadota</taxon>
        <taxon>Alphaproteobacteria</taxon>
        <taxon>Rhodobacterales</taxon>
        <taxon>Roseobacteraceae</taxon>
        <taxon>Ruegeria</taxon>
    </lineage>
</organism>
<dbReference type="InterPro" id="IPR005501">
    <property type="entry name" value="LamB/YcsF/PxpA-like"/>
</dbReference>
<comment type="similarity">
    <text evidence="1">Belongs to the LamB/PxpA family.</text>
</comment>
<proteinExistence type="inferred from homology"/>
<dbReference type="OrthoDB" id="9773478at2"/>
<evidence type="ECO:0000313" key="3">
    <source>
        <dbReference type="Proteomes" id="UP000325134"/>
    </source>
</evidence>
<comment type="subunit">
    <text evidence="1">Forms a complex composed of PxpA, PxpB and PxpC.</text>
</comment>
<comment type="function">
    <text evidence="1">Catalyzes the cleavage of 5-oxoproline to form L-glutamate coupled to the hydrolysis of ATP to ADP and inorganic phosphate.</text>
</comment>
<sequence length="257" mass="27075">MAHQVDLNADMGESFGPWKMGDDAALLKIVTSANVACGFHAGDWDVMATTMAQAVENGVGIGAHPGFADLHGFGRQRMHYPLPSLQNLIRYQVGAAQAMARAAGGQVRHLKLHGALANMASEDQAMARACYEAALSVAPDLIIMVLAGTAQQRAARDLGCPVACEIFADRAYNDDATLVDRSLPGAVIHDPDRAAARMVEMVKTGAIITESGKHIPTRIDTICLHGDTPTAVKIAARVRQALQESGVELGPFDGGPA</sequence>
<dbReference type="NCBIfam" id="NF003816">
    <property type="entry name" value="PRK05406.1-5"/>
    <property type="match status" value="1"/>
</dbReference>
<gene>
    <name evidence="1" type="primary">pxpA</name>
    <name evidence="2" type="ORF">SAMN05444279_11837</name>
</gene>